<dbReference type="Pfam" id="PF22768">
    <property type="entry name" value="SPP1_Dit"/>
    <property type="match status" value="1"/>
</dbReference>
<name>A0A1C5AC52_9ACTN</name>
<dbReference type="Proteomes" id="UP000183585">
    <property type="component" value="Unassembled WGS sequence"/>
</dbReference>
<sequence>MPLPRFDPGEYVPLWIDPAGVEWYLNPPGRDLFSLNAVTGYGLTPIAIQSRPAARGGVQVTGVRRQARNLTWPVRIRGKTHLEFLQRWRDLAESFALTMWDGPGLFRLVRPDGTAREVLAYYQSGWEGEPGQGQTEDTPTLSLFCPDGLWRDSQPITLSRAYGETVDYLDPFPNISSGDVLGATEMTNPGTVEAWPTWTLTGPATQLVATNNTLGQQFTINYALSAGQTITITTDPGRVLGPSGEMLGGALQRPGSTLWRLRPGVNDLEFTVAGSGPGTTITVTFYPHYNTA</sequence>
<evidence type="ECO:0000313" key="2">
    <source>
        <dbReference type="EMBL" id="SCF42666.1"/>
    </source>
</evidence>
<protein>
    <submittedName>
        <fullName evidence="2">Phage tail protein</fullName>
    </submittedName>
</protein>
<dbReference type="Gene3D" id="2.60.120.860">
    <property type="match status" value="1"/>
</dbReference>
<dbReference type="AlphaFoldDB" id="A0A1C5AC52"/>
<dbReference type="RefSeq" id="WP_074476900.1">
    <property type="nucleotide sequence ID" value="NZ_FMCT01000012.1"/>
</dbReference>
<evidence type="ECO:0000259" key="1">
    <source>
        <dbReference type="Pfam" id="PF22768"/>
    </source>
</evidence>
<proteinExistence type="predicted"/>
<accession>A0A1C5AC52</accession>
<feature type="domain" description="Siphovirus-type tail component C-terminal" evidence="1">
    <location>
        <begin position="190"/>
        <end position="286"/>
    </location>
</feature>
<evidence type="ECO:0000313" key="3">
    <source>
        <dbReference type="Proteomes" id="UP000183585"/>
    </source>
</evidence>
<dbReference type="InterPro" id="IPR054738">
    <property type="entry name" value="Siphovirus-type_tail_C"/>
</dbReference>
<keyword evidence="3" id="KW-1185">Reference proteome</keyword>
<dbReference type="EMBL" id="FMCT01000012">
    <property type="protein sequence ID" value="SCF42666.1"/>
    <property type="molecule type" value="Genomic_DNA"/>
</dbReference>
<gene>
    <name evidence="2" type="ORF">GA0070563_112111</name>
</gene>
<organism evidence="2 3">
    <name type="scientific">Micromonospora carbonacea</name>
    <dbReference type="NCBI Taxonomy" id="47853"/>
    <lineage>
        <taxon>Bacteria</taxon>
        <taxon>Bacillati</taxon>
        <taxon>Actinomycetota</taxon>
        <taxon>Actinomycetes</taxon>
        <taxon>Micromonosporales</taxon>
        <taxon>Micromonosporaceae</taxon>
        <taxon>Micromonospora</taxon>
    </lineage>
</organism>
<reference evidence="3" key="1">
    <citation type="submission" date="2016-06" db="EMBL/GenBank/DDBJ databases">
        <authorList>
            <person name="Varghese N."/>
            <person name="Submissions Spin"/>
        </authorList>
    </citation>
    <scope>NUCLEOTIDE SEQUENCE [LARGE SCALE GENOMIC DNA]</scope>
    <source>
        <strain evidence="3">DSM 43168</strain>
    </source>
</reference>